<feature type="region of interest" description="Disordered" evidence="1">
    <location>
        <begin position="420"/>
        <end position="537"/>
    </location>
</feature>
<reference evidence="2" key="1">
    <citation type="submission" date="2013-12" db="EMBL/GenBank/DDBJ databases">
        <authorList>
            <person name="Genoscope - CEA"/>
        </authorList>
    </citation>
    <scope>NUCLEOTIDE SEQUENCE</scope>
    <source>
        <strain evidence="2">CBS 1993</strain>
    </source>
</reference>
<evidence type="ECO:0000256" key="1">
    <source>
        <dbReference type="SAM" id="MobiDB-lite"/>
    </source>
</evidence>
<feature type="compositionally biased region" description="Low complexity" evidence="1">
    <location>
        <begin position="457"/>
        <end position="473"/>
    </location>
</feature>
<dbReference type="Proteomes" id="UP000019384">
    <property type="component" value="Unassembled WGS sequence"/>
</dbReference>
<evidence type="ECO:0008006" key="4">
    <source>
        <dbReference type="Google" id="ProtNLM"/>
    </source>
</evidence>
<dbReference type="GeneID" id="34519937"/>
<dbReference type="EMBL" id="HG793127">
    <property type="protein sequence ID" value="CDK26547.1"/>
    <property type="molecule type" value="Genomic_DNA"/>
</dbReference>
<dbReference type="Gene3D" id="1.10.238.10">
    <property type="entry name" value="EF-hand"/>
    <property type="match status" value="1"/>
</dbReference>
<proteinExistence type="predicted"/>
<gene>
    <name evidence="2" type="ORF">KUCA_T00002519001</name>
</gene>
<feature type="compositionally biased region" description="Acidic residues" evidence="1">
    <location>
        <begin position="234"/>
        <end position="246"/>
    </location>
</feature>
<sequence length="560" mass="60692">MSGLGFDWLNIPGIESETTGTATPPPPVSFGVSPTSSSSSLNLASVAKSSHHPESHLKFDSLFEKLSTSVHHDMNRRVQSADNIDRLRTPEAQSTPELQHSESMNGTNDEIEFKDDPSIPLSLTADQLTSQEAKTYLRWYSDMLTRRESKTVSLEDVFQFMNNFGIIPSLKKLLQRIFSKSARSLNIGQFFALLRLVAHCLQGQPPSRSLIKVQAPVPKPISILSRKRIKESEESGSNDEVDDEMGVDSKEDSKEKLDIDSFTAFMLTGRRPEDESGPKKKKRSGGKQVKFSDQIVTQVETVDDPPTAGSLDWSLPMEQLLGKVSSSQRDENEEEELRDMQDSINHFQNVNIDSVSIHGTPSNIPSAFFDQNGNLSPALDQGNLSPEKTPANSYFDYTQPLATQSTGSLVNPQPTPAVVTQLTGGPISATPPISIQVTGSANGLMPPPPPPRHRATSSPVQFSISSSPVVSSPLAQNGRMMSQTPPPPPPPPPRSRAATVGSRLNPPPPPPRSRKNSSPPVMIPGGADSAYGSGNGENILGDLKALKAEVERIKAMGIQN</sequence>
<dbReference type="HOGENOM" id="CLU_485707_0_0_1"/>
<feature type="compositionally biased region" description="Polar residues" evidence="1">
    <location>
        <begin position="91"/>
        <end position="108"/>
    </location>
</feature>
<dbReference type="STRING" id="1382522.W6MNE4"/>
<organism evidence="2 3">
    <name type="scientific">Kuraishia capsulata CBS 1993</name>
    <dbReference type="NCBI Taxonomy" id="1382522"/>
    <lineage>
        <taxon>Eukaryota</taxon>
        <taxon>Fungi</taxon>
        <taxon>Dikarya</taxon>
        <taxon>Ascomycota</taxon>
        <taxon>Saccharomycotina</taxon>
        <taxon>Pichiomycetes</taxon>
        <taxon>Pichiales</taxon>
        <taxon>Pichiaceae</taxon>
        <taxon>Kuraishia</taxon>
    </lineage>
</organism>
<dbReference type="AlphaFoldDB" id="W6MNE4"/>
<feature type="region of interest" description="Disordered" evidence="1">
    <location>
        <begin position="267"/>
        <end position="292"/>
    </location>
</feature>
<feature type="region of interest" description="Disordered" evidence="1">
    <location>
        <begin position="75"/>
        <end position="112"/>
    </location>
</feature>
<evidence type="ECO:0000313" key="3">
    <source>
        <dbReference type="Proteomes" id="UP000019384"/>
    </source>
</evidence>
<feature type="compositionally biased region" description="Pro residues" evidence="1">
    <location>
        <begin position="484"/>
        <end position="494"/>
    </location>
</feature>
<feature type="compositionally biased region" description="Polar residues" evidence="1">
    <location>
        <begin position="431"/>
        <end position="441"/>
    </location>
</feature>
<keyword evidence="3" id="KW-1185">Reference proteome</keyword>
<protein>
    <recommendedName>
        <fullName evidence="4">EH domain-containing protein</fullName>
    </recommendedName>
</protein>
<accession>W6MNE4</accession>
<dbReference type="OrthoDB" id="2553626at2759"/>
<feature type="region of interest" description="Disordered" evidence="1">
    <location>
        <begin position="226"/>
        <end position="254"/>
    </location>
</feature>
<dbReference type="RefSeq" id="XP_022458549.1">
    <property type="nucleotide sequence ID" value="XM_022602778.1"/>
</dbReference>
<name>W6MNE4_9ASCO</name>
<evidence type="ECO:0000313" key="2">
    <source>
        <dbReference type="EMBL" id="CDK26547.1"/>
    </source>
</evidence>
<reference evidence="2" key="2">
    <citation type="submission" date="2014-02" db="EMBL/GenBank/DDBJ databases">
        <title>Complete DNA sequence of /Kuraishia capsulata/ illustrates novel genomic features among budding yeasts (/Saccharomycotina/).</title>
        <authorList>
            <person name="Morales L."/>
            <person name="Noel B."/>
            <person name="Porcel B."/>
            <person name="Marcet-Houben M."/>
            <person name="Hullo M-F."/>
            <person name="Sacerdot C."/>
            <person name="Tekaia F."/>
            <person name="Leh-Louis V."/>
            <person name="Despons L."/>
            <person name="Khanna V."/>
            <person name="Aury J-M."/>
            <person name="Barbe V."/>
            <person name="Couloux A."/>
            <person name="Labadie K."/>
            <person name="Pelletier E."/>
            <person name="Souciet J-L."/>
            <person name="Boekhout T."/>
            <person name="Gabaldon T."/>
            <person name="Wincker P."/>
            <person name="Dujon B."/>
        </authorList>
    </citation>
    <scope>NUCLEOTIDE SEQUENCE</scope>
    <source>
        <strain evidence="2">CBS 1993</strain>
    </source>
</reference>
<feature type="compositionally biased region" description="Low complexity" evidence="1">
    <location>
        <begin position="29"/>
        <end position="48"/>
    </location>
</feature>
<feature type="region of interest" description="Disordered" evidence="1">
    <location>
        <begin position="15"/>
        <end position="49"/>
    </location>
</feature>